<dbReference type="GO" id="GO:0016020">
    <property type="term" value="C:membrane"/>
    <property type="evidence" value="ECO:0007669"/>
    <property type="project" value="UniProtKB-SubCell"/>
</dbReference>
<evidence type="ECO:0000313" key="21">
    <source>
        <dbReference type="EMBL" id="KAA8540025.1"/>
    </source>
</evidence>
<accession>A0A5J5BA13</accession>
<evidence type="ECO:0000256" key="18">
    <source>
        <dbReference type="SAM" id="Phobius"/>
    </source>
</evidence>
<sequence length="365" mass="41031">MDRLKTITFLCFFFSFSDMITSTEICPSSLCRRTEPVIQFPFRLTNIQPKSCGYPGFDLTCDITNQTVIELPNSGKFIVQGIDYGTQEIWINDPNDCLPHRLLSLNLSGSPFTGACYQDFSLFNCSLDFGKYRLKPITCLSGSTYTVFATSGSMRSIRKFSSTCSLISTISVPVQWSFYEQVLSSDLSDDLRLRWVRPQCRRCESRGGRCGFKRNSGQEIECTDAPHHGIPRSAQYVIIVGGGVPAFLCVIGLFCLICSSVKSYGRRPNPIVEFTRQPTTKAGLDGLTIESYPKTVLGESRRLPNPNDNTCPICLSEYRPKETLRSLPECQHFFHADCIDEWLRLNATCPVCRNPPQRLPLAQPL</sequence>
<feature type="domain" description="RING-type" evidence="20">
    <location>
        <begin position="311"/>
        <end position="353"/>
    </location>
</feature>
<evidence type="ECO:0000256" key="8">
    <source>
        <dbReference type="ARBA" id="ARBA00022771"/>
    </source>
</evidence>
<comment type="catalytic activity">
    <reaction evidence="15">
        <text>L-threonyl-[protein] + ATP = O-phospho-L-threonyl-[protein] + ADP + H(+)</text>
        <dbReference type="Rhea" id="RHEA:46608"/>
        <dbReference type="Rhea" id="RHEA-COMP:11060"/>
        <dbReference type="Rhea" id="RHEA-COMP:11605"/>
        <dbReference type="ChEBI" id="CHEBI:15378"/>
        <dbReference type="ChEBI" id="CHEBI:30013"/>
        <dbReference type="ChEBI" id="CHEBI:30616"/>
        <dbReference type="ChEBI" id="CHEBI:61977"/>
        <dbReference type="ChEBI" id="CHEBI:456216"/>
        <dbReference type="EC" id="2.7.11.1"/>
    </reaction>
</comment>
<dbReference type="GO" id="GO:0008270">
    <property type="term" value="F:zinc ion binding"/>
    <property type="evidence" value="ECO:0007669"/>
    <property type="project" value="UniProtKB-KW"/>
</dbReference>
<evidence type="ECO:0000256" key="13">
    <source>
        <dbReference type="ARBA" id="ARBA00023180"/>
    </source>
</evidence>
<evidence type="ECO:0000256" key="5">
    <source>
        <dbReference type="ARBA" id="ARBA00022692"/>
    </source>
</evidence>
<keyword evidence="12 18" id="KW-0472">Membrane</keyword>
<feature type="transmembrane region" description="Helical" evidence="18">
    <location>
        <begin position="236"/>
        <end position="257"/>
    </location>
</feature>
<dbReference type="OrthoDB" id="8062037at2759"/>
<dbReference type="PANTHER" id="PTHR46279">
    <property type="entry name" value="RING/U-BOX SUPERFAMILY PROTEIN"/>
    <property type="match status" value="1"/>
</dbReference>
<evidence type="ECO:0000256" key="1">
    <source>
        <dbReference type="ARBA" id="ARBA00000900"/>
    </source>
</evidence>
<evidence type="ECO:0000256" key="3">
    <source>
        <dbReference type="ARBA" id="ARBA00004906"/>
    </source>
</evidence>
<dbReference type="SMART" id="SM00184">
    <property type="entry name" value="RING"/>
    <property type="match status" value="1"/>
</dbReference>
<evidence type="ECO:0000256" key="17">
    <source>
        <dbReference type="PROSITE-ProRule" id="PRU00175"/>
    </source>
</evidence>
<evidence type="ECO:0000256" key="12">
    <source>
        <dbReference type="ARBA" id="ARBA00023136"/>
    </source>
</evidence>
<evidence type="ECO:0000256" key="14">
    <source>
        <dbReference type="ARBA" id="ARBA00024209"/>
    </source>
</evidence>
<keyword evidence="4" id="KW-0808">Transferase</keyword>
<organism evidence="21 22">
    <name type="scientific">Nyssa sinensis</name>
    <dbReference type="NCBI Taxonomy" id="561372"/>
    <lineage>
        <taxon>Eukaryota</taxon>
        <taxon>Viridiplantae</taxon>
        <taxon>Streptophyta</taxon>
        <taxon>Embryophyta</taxon>
        <taxon>Tracheophyta</taxon>
        <taxon>Spermatophyta</taxon>
        <taxon>Magnoliopsida</taxon>
        <taxon>eudicotyledons</taxon>
        <taxon>Gunneridae</taxon>
        <taxon>Pentapetalae</taxon>
        <taxon>asterids</taxon>
        <taxon>Cornales</taxon>
        <taxon>Nyssaceae</taxon>
        <taxon>Nyssa</taxon>
    </lineage>
</organism>
<keyword evidence="10" id="KW-0862">Zinc</keyword>
<dbReference type="InterPro" id="IPR001841">
    <property type="entry name" value="Znf_RING"/>
</dbReference>
<dbReference type="GO" id="GO:0061630">
    <property type="term" value="F:ubiquitin protein ligase activity"/>
    <property type="evidence" value="ECO:0007669"/>
    <property type="project" value="UniProtKB-EC"/>
</dbReference>
<dbReference type="Pfam" id="PF13947">
    <property type="entry name" value="GUB_WAK_bind"/>
    <property type="match status" value="1"/>
</dbReference>
<dbReference type="InterPro" id="IPR046948">
    <property type="entry name" value="ATL20-22-like"/>
</dbReference>
<dbReference type="CDD" id="cd16461">
    <property type="entry name" value="RING-H2_EL5-like"/>
    <property type="match status" value="1"/>
</dbReference>
<keyword evidence="13" id="KW-0325">Glycoprotein</keyword>
<keyword evidence="6" id="KW-0479">Metal-binding</keyword>
<dbReference type="AlphaFoldDB" id="A0A5J5BA13"/>
<dbReference type="InterPro" id="IPR013083">
    <property type="entry name" value="Znf_RING/FYVE/PHD"/>
</dbReference>
<keyword evidence="7 19" id="KW-0732">Signal</keyword>
<dbReference type="Pfam" id="PF13639">
    <property type="entry name" value="zf-RING_2"/>
    <property type="match status" value="1"/>
</dbReference>
<evidence type="ECO:0000259" key="20">
    <source>
        <dbReference type="PROSITE" id="PS50089"/>
    </source>
</evidence>
<name>A0A5J5BA13_9ASTE</name>
<gene>
    <name evidence="21" type="ORF">F0562_026717</name>
</gene>
<dbReference type="Pfam" id="PF14380">
    <property type="entry name" value="WAK_assoc"/>
    <property type="match status" value="1"/>
</dbReference>
<evidence type="ECO:0000256" key="4">
    <source>
        <dbReference type="ARBA" id="ARBA00022679"/>
    </source>
</evidence>
<keyword evidence="8 17" id="KW-0863">Zinc-finger</keyword>
<dbReference type="PANTHER" id="PTHR46279:SF10">
    <property type="entry name" value="RING-TYPE E3 UBIQUITIN TRANSFERASE"/>
    <property type="match status" value="1"/>
</dbReference>
<keyword evidence="22" id="KW-1185">Reference proteome</keyword>
<evidence type="ECO:0000256" key="16">
    <source>
        <dbReference type="ARBA" id="ARBA00048679"/>
    </source>
</evidence>
<comment type="subcellular location">
    <subcellularLocation>
        <location evidence="2">Membrane</location>
        <topology evidence="2">Single-pass membrane protein</topology>
    </subcellularLocation>
</comment>
<evidence type="ECO:0000256" key="11">
    <source>
        <dbReference type="ARBA" id="ARBA00022989"/>
    </source>
</evidence>
<evidence type="ECO:0000256" key="6">
    <source>
        <dbReference type="ARBA" id="ARBA00022723"/>
    </source>
</evidence>
<evidence type="ECO:0000256" key="15">
    <source>
        <dbReference type="ARBA" id="ARBA00047899"/>
    </source>
</evidence>
<protein>
    <recommendedName>
        <fullName evidence="20">RING-type domain-containing protein</fullName>
    </recommendedName>
</protein>
<dbReference type="GO" id="GO:0030247">
    <property type="term" value="F:polysaccharide binding"/>
    <property type="evidence" value="ECO:0007669"/>
    <property type="project" value="InterPro"/>
</dbReference>
<evidence type="ECO:0000313" key="22">
    <source>
        <dbReference type="Proteomes" id="UP000325577"/>
    </source>
</evidence>
<feature type="chain" id="PRO_5023845674" description="RING-type domain-containing protein" evidence="19">
    <location>
        <begin position="23"/>
        <end position="365"/>
    </location>
</feature>
<comment type="pathway">
    <text evidence="3">Protein modification; protein ubiquitination.</text>
</comment>
<dbReference type="EMBL" id="CM018037">
    <property type="protein sequence ID" value="KAA8540025.1"/>
    <property type="molecule type" value="Genomic_DNA"/>
</dbReference>
<reference evidence="21 22" key="1">
    <citation type="submission" date="2019-09" db="EMBL/GenBank/DDBJ databases">
        <title>A chromosome-level genome assembly of the Chinese tupelo Nyssa sinensis.</title>
        <authorList>
            <person name="Yang X."/>
            <person name="Kang M."/>
            <person name="Yang Y."/>
            <person name="Xiong H."/>
            <person name="Wang M."/>
            <person name="Zhang Z."/>
            <person name="Wang Z."/>
            <person name="Wu H."/>
            <person name="Ma T."/>
            <person name="Liu J."/>
            <person name="Xi Z."/>
        </authorList>
    </citation>
    <scope>NUCLEOTIDE SEQUENCE [LARGE SCALE GENOMIC DNA]</scope>
    <source>
        <strain evidence="21">J267</strain>
        <tissue evidence="21">Leaf</tissue>
    </source>
</reference>
<comment type="catalytic activity">
    <reaction evidence="1">
        <text>S-ubiquitinyl-[E2 ubiquitin-conjugating enzyme]-L-cysteine + [acceptor protein]-L-lysine = [E2 ubiquitin-conjugating enzyme]-L-cysteine + N(6)-ubiquitinyl-[acceptor protein]-L-lysine.</text>
        <dbReference type="EC" id="2.3.2.27"/>
    </reaction>
</comment>
<dbReference type="InterPro" id="IPR032872">
    <property type="entry name" value="WAK_assoc_C"/>
</dbReference>
<comment type="catalytic activity">
    <reaction evidence="16">
        <text>L-seryl-[protein] + ATP = O-phospho-L-seryl-[protein] + ADP + H(+)</text>
        <dbReference type="Rhea" id="RHEA:17989"/>
        <dbReference type="Rhea" id="RHEA-COMP:9863"/>
        <dbReference type="Rhea" id="RHEA-COMP:11604"/>
        <dbReference type="ChEBI" id="CHEBI:15378"/>
        <dbReference type="ChEBI" id="CHEBI:29999"/>
        <dbReference type="ChEBI" id="CHEBI:30616"/>
        <dbReference type="ChEBI" id="CHEBI:83421"/>
        <dbReference type="ChEBI" id="CHEBI:456216"/>
        <dbReference type="EC" id="2.7.11.1"/>
    </reaction>
</comment>
<evidence type="ECO:0000256" key="9">
    <source>
        <dbReference type="ARBA" id="ARBA00022786"/>
    </source>
</evidence>
<dbReference type="GO" id="GO:0004674">
    <property type="term" value="F:protein serine/threonine kinase activity"/>
    <property type="evidence" value="ECO:0007669"/>
    <property type="project" value="UniProtKB-EC"/>
</dbReference>
<comment type="similarity">
    <text evidence="14">Belongs to the RING-type zinc finger family. ATL subfamily.</text>
</comment>
<dbReference type="SUPFAM" id="SSF57850">
    <property type="entry name" value="RING/U-box"/>
    <property type="match status" value="1"/>
</dbReference>
<feature type="signal peptide" evidence="19">
    <location>
        <begin position="1"/>
        <end position="22"/>
    </location>
</feature>
<evidence type="ECO:0000256" key="2">
    <source>
        <dbReference type="ARBA" id="ARBA00004167"/>
    </source>
</evidence>
<evidence type="ECO:0000256" key="19">
    <source>
        <dbReference type="SAM" id="SignalP"/>
    </source>
</evidence>
<dbReference type="Proteomes" id="UP000325577">
    <property type="component" value="Linkage Group LG14"/>
</dbReference>
<proteinExistence type="inferred from homology"/>
<dbReference type="PROSITE" id="PS50089">
    <property type="entry name" value="ZF_RING_2"/>
    <property type="match status" value="1"/>
</dbReference>
<dbReference type="InterPro" id="IPR025287">
    <property type="entry name" value="WAK_GUB"/>
</dbReference>
<keyword evidence="11 18" id="KW-1133">Transmembrane helix</keyword>
<keyword evidence="9" id="KW-0833">Ubl conjugation pathway</keyword>
<keyword evidence="5 18" id="KW-0812">Transmembrane</keyword>
<evidence type="ECO:0000256" key="10">
    <source>
        <dbReference type="ARBA" id="ARBA00022833"/>
    </source>
</evidence>
<evidence type="ECO:0000256" key="7">
    <source>
        <dbReference type="ARBA" id="ARBA00022729"/>
    </source>
</evidence>
<dbReference type="Gene3D" id="3.30.40.10">
    <property type="entry name" value="Zinc/RING finger domain, C3HC4 (zinc finger)"/>
    <property type="match status" value="1"/>
</dbReference>